<feature type="non-terminal residue" evidence="5">
    <location>
        <position position="160"/>
    </location>
</feature>
<dbReference type="Proteomes" id="UP000546235">
    <property type="component" value="Unassembled WGS sequence"/>
</dbReference>
<dbReference type="InterPro" id="IPR029054">
    <property type="entry name" value="dUTPase-like"/>
</dbReference>
<dbReference type="InterPro" id="IPR033704">
    <property type="entry name" value="dUTPase_trimeric"/>
</dbReference>
<dbReference type="InterPro" id="IPR051592">
    <property type="entry name" value="HERV-K_Pro_peptidase_A2"/>
</dbReference>
<feature type="non-terminal residue" evidence="5">
    <location>
        <position position="1"/>
    </location>
</feature>
<dbReference type="InterPro" id="IPR001995">
    <property type="entry name" value="Peptidase_A2_cat"/>
</dbReference>
<organism evidence="5 6">
    <name type="scientific">Caloenas nicobarica</name>
    <name type="common">Nicobar pigeon</name>
    <dbReference type="NCBI Taxonomy" id="187106"/>
    <lineage>
        <taxon>Eukaryota</taxon>
        <taxon>Metazoa</taxon>
        <taxon>Chordata</taxon>
        <taxon>Craniata</taxon>
        <taxon>Vertebrata</taxon>
        <taxon>Euteleostomi</taxon>
        <taxon>Archelosauria</taxon>
        <taxon>Archosauria</taxon>
        <taxon>Dinosauria</taxon>
        <taxon>Saurischia</taxon>
        <taxon>Theropoda</taxon>
        <taxon>Coelurosauria</taxon>
        <taxon>Aves</taxon>
        <taxon>Neognathae</taxon>
        <taxon>Neoaves</taxon>
        <taxon>Columbimorphae</taxon>
        <taxon>Columbiformes</taxon>
        <taxon>Columbidae</taxon>
        <taxon>Caloenas</taxon>
    </lineage>
</organism>
<dbReference type="InterPro" id="IPR036157">
    <property type="entry name" value="dUTPase-like_sf"/>
</dbReference>
<gene>
    <name evidence="5" type="primary">Ervk9_3</name>
    <name evidence="5" type="ORF">CALNIC_R08475</name>
</gene>
<reference evidence="5 6" key="1">
    <citation type="submission" date="2019-09" db="EMBL/GenBank/DDBJ databases">
        <title>Bird 10,000 Genomes (B10K) Project - Family phase.</title>
        <authorList>
            <person name="Zhang G."/>
        </authorList>
    </citation>
    <scope>NUCLEOTIDE SEQUENCE [LARGE SCALE GENOMIC DNA]</scope>
    <source>
        <strain evidence="5">OUT-0007</strain>
        <tissue evidence="5">Blood</tissue>
    </source>
</reference>
<dbReference type="PROSITE" id="PS00141">
    <property type="entry name" value="ASP_PROTEASE"/>
    <property type="match status" value="1"/>
</dbReference>
<dbReference type="InterPro" id="IPR001969">
    <property type="entry name" value="Aspartic_peptidase_AS"/>
</dbReference>
<comment type="caution">
    <text evidence="5">The sequence shown here is derived from an EMBL/GenBank/DDBJ whole genome shotgun (WGS) entry which is preliminary data.</text>
</comment>
<dbReference type="Pfam" id="PF00692">
    <property type="entry name" value="dUTPase"/>
    <property type="match status" value="1"/>
</dbReference>
<evidence type="ECO:0000256" key="2">
    <source>
        <dbReference type="ARBA" id="ARBA00022750"/>
    </source>
</evidence>
<dbReference type="GO" id="GO:0006508">
    <property type="term" value="P:proteolysis"/>
    <property type="evidence" value="ECO:0007669"/>
    <property type="project" value="UniProtKB-KW"/>
</dbReference>
<sequence>SGSAGVDLETEVETTLWDTQVLCVPTKVHGPLGNGLSALLLGRTSTTKKGLFVLPGVIDADFTGQIKIMVWTPSPPVNIPAASRIAQLVPFKAQVPHALSQERGDSSFGSIGQPEVFLTLDITKWKPTIRLTFEQPYCHHPKDCTLEVLIDTGADVTIIS</sequence>
<keyword evidence="3" id="KW-0378">Hydrolase</keyword>
<dbReference type="CDD" id="cd07557">
    <property type="entry name" value="trimeric_dUTPase"/>
    <property type="match status" value="1"/>
</dbReference>
<dbReference type="EMBL" id="VZSB01003112">
    <property type="protein sequence ID" value="NWX08390.1"/>
    <property type="molecule type" value="Genomic_DNA"/>
</dbReference>
<dbReference type="AlphaFoldDB" id="A0A7K6TFB7"/>
<evidence type="ECO:0000259" key="4">
    <source>
        <dbReference type="PROSITE" id="PS50175"/>
    </source>
</evidence>
<evidence type="ECO:0000256" key="3">
    <source>
        <dbReference type="ARBA" id="ARBA00022801"/>
    </source>
</evidence>
<dbReference type="PANTHER" id="PTHR19422">
    <property type="entry name" value="GAG RETROVIRAL POLYPROTEIN"/>
    <property type="match status" value="1"/>
</dbReference>
<name>A0A7K6TFB7_CALNI</name>
<evidence type="ECO:0000313" key="6">
    <source>
        <dbReference type="Proteomes" id="UP000546235"/>
    </source>
</evidence>
<accession>A0A7K6TFB7</accession>
<dbReference type="GO" id="GO:0004190">
    <property type="term" value="F:aspartic-type endopeptidase activity"/>
    <property type="evidence" value="ECO:0007669"/>
    <property type="project" value="UniProtKB-KW"/>
</dbReference>
<keyword evidence="1" id="KW-0645">Protease</keyword>
<keyword evidence="6" id="KW-1185">Reference proteome</keyword>
<feature type="domain" description="Peptidase A2" evidence="4">
    <location>
        <begin position="146"/>
        <end position="160"/>
    </location>
</feature>
<dbReference type="SUPFAM" id="SSF51283">
    <property type="entry name" value="dUTPase-like"/>
    <property type="match status" value="1"/>
</dbReference>
<dbReference type="PROSITE" id="PS50175">
    <property type="entry name" value="ASP_PROT_RETROV"/>
    <property type="match status" value="1"/>
</dbReference>
<protein>
    <submittedName>
        <fullName evidence="5">POK9 protein</fullName>
    </submittedName>
</protein>
<keyword evidence="2" id="KW-0064">Aspartyl protease</keyword>
<evidence type="ECO:0000256" key="1">
    <source>
        <dbReference type="ARBA" id="ARBA00022670"/>
    </source>
</evidence>
<proteinExistence type="predicted"/>
<dbReference type="PANTHER" id="PTHR19422:SF123">
    <property type="entry name" value="RT1 CLASS I, LOCUS CE15"/>
    <property type="match status" value="1"/>
</dbReference>
<dbReference type="Gene3D" id="2.70.40.10">
    <property type="match status" value="1"/>
</dbReference>
<evidence type="ECO:0000313" key="5">
    <source>
        <dbReference type="EMBL" id="NWX08390.1"/>
    </source>
</evidence>